<organism evidence="7 8">
    <name type="scientific">Luteolibacter rhizosphaerae</name>
    <dbReference type="NCBI Taxonomy" id="2989719"/>
    <lineage>
        <taxon>Bacteria</taxon>
        <taxon>Pseudomonadati</taxon>
        <taxon>Verrucomicrobiota</taxon>
        <taxon>Verrucomicrobiia</taxon>
        <taxon>Verrucomicrobiales</taxon>
        <taxon>Verrucomicrobiaceae</taxon>
        <taxon>Luteolibacter</taxon>
    </lineage>
</organism>
<protein>
    <submittedName>
        <fullName evidence="7">Insulinase family protein</fullName>
    </submittedName>
</protein>
<dbReference type="InterPro" id="IPR001431">
    <property type="entry name" value="Pept_M16_Zn_BS"/>
</dbReference>
<dbReference type="PANTHER" id="PTHR11851">
    <property type="entry name" value="METALLOPROTEASE"/>
    <property type="match status" value="1"/>
</dbReference>
<dbReference type="PANTHER" id="PTHR11851:SF49">
    <property type="entry name" value="MITOCHONDRIAL-PROCESSING PEPTIDASE SUBUNIT ALPHA"/>
    <property type="match status" value="1"/>
</dbReference>
<dbReference type="InterPro" id="IPR011249">
    <property type="entry name" value="Metalloenz_LuxS/M16"/>
</dbReference>
<dbReference type="InterPro" id="IPR007863">
    <property type="entry name" value="Peptidase_M16_C"/>
</dbReference>
<keyword evidence="8" id="KW-1185">Reference proteome</keyword>
<sequence>MFGRTSLVCLVTLSGLLEARTEGFAEIKSLNGITEYRLESNGLTVLLRPEHSVPAVTFMVTYRIGSRNESYGTTGATHLLEHLMFKGTARHNKEAGNGFDQLLERTGAETNATTWLDRTNYITTLGPQDLPVIVGLEADRMRNLRLREEDRRPEMTVVRNEFDQVENNPMYSLQREIWATAYLAHPYRHSTLGWSSDVENVPIEKLREFYDTYYWPDNATVSVIGDFQPETVLPLIKQHYAEIPKSPKAFPQVYTREPAQTGPRRVEMKRPGELGVVTLAYKSPPATDPDYAPLAVLCELLGEGKNSRFRKALTDAGMTTEVMAGSEFTRDPSLLSITAELTGEAGHAEVEQRIIETIATLLDKGVSEEEVASAIARLDARSTFDRDGSSQIAFALNECIAVGDWTLYHTLNEAVRQVTAAEVNRVARRWLVKDRSTTGWFVPQAPDAEPEGAPALPETHASTPAPPLILPEGPPATVGEAARIAPRISRSRTAGLDLLLCPTGTQDLVILSGSIPFDDPAQQALASFTARLLDRGTSKHDVTQIGTLLDEVGATLEFGVREDSIEFAGRCMKKDLPHVLDLLAGQLREPSFPPEEIEKVRTQMLAETAQSRSDTNSQALLAFSRAAFPDSHPKWEASADETITRLKTLQREDLVRFHRDWIGPAGATLVLAGDLDLPVCRKEVAEAFAGWVGGKVAQAPASAPPLAAAVELKVPIPGKESVSLILGQPSGLRFGDPDYLPLALATSALGQGFTSRLLNTVRDTEGLTYGVQAQLSSRALEDGTWLIAGSFAPDLLERGLGSVRRELGKWHREGLGPVEFAYHQNAMIGRHRVSLATTENLAAVVLATVRRGLPLSWLDEFPAQVAALSPDQVNEVIRRRLDPTRMITVKSGKLP</sequence>
<evidence type="ECO:0000256" key="3">
    <source>
        <dbReference type="RuleBase" id="RU004447"/>
    </source>
</evidence>
<dbReference type="Pfam" id="PF00675">
    <property type="entry name" value="Peptidase_M16"/>
    <property type="match status" value="2"/>
</dbReference>
<feature type="domain" description="Peptidase M16 C-terminal" evidence="6">
    <location>
        <begin position="202"/>
        <end position="378"/>
    </location>
</feature>
<evidence type="ECO:0000256" key="4">
    <source>
        <dbReference type="SAM" id="MobiDB-lite"/>
    </source>
</evidence>
<evidence type="ECO:0000259" key="6">
    <source>
        <dbReference type="Pfam" id="PF05193"/>
    </source>
</evidence>
<dbReference type="Gene3D" id="3.30.830.10">
    <property type="entry name" value="Metalloenzyme, LuxS/M16 peptidase-like"/>
    <property type="match status" value="4"/>
</dbReference>
<feature type="region of interest" description="Disordered" evidence="4">
    <location>
        <begin position="441"/>
        <end position="464"/>
    </location>
</feature>
<proteinExistence type="inferred from homology"/>
<comment type="caution">
    <text evidence="7">The sequence shown here is derived from an EMBL/GenBank/DDBJ whole genome shotgun (WGS) entry which is preliminary data.</text>
</comment>
<reference evidence="7" key="1">
    <citation type="submission" date="2022-10" db="EMBL/GenBank/DDBJ databases">
        <title>Luteolibacter sp. GHJ8, whole genome shotgun sequencing project.</title>
        <authorList>
            <person name="Zhao G."/>
            <person name="Shen L."/>
        </authorList>
    </citation>
    <scope>NUCLEOTIDE SEQUENCE</scope>
    <source>
        <strain evidence="7">GHJ8</strain>
    </source>
</reference>
<dbReference type="EMBL" id="JAPDDR010000005">
    <property type="protein sequence ID" value="MCW1914281.1"/>
    <property type="molecule type" value="Genomic_DNA"/>
</dbReference>
<dbReference type="InterPro" id="IPR011765">
    <property type="entry name" value="Pept_M16_N"/>
</dbReference>
<comment type="similarity">
    <text evidence="2 3">Belongs to the peptidase M16 family.</text>
</comment>
<dbReference type="Proteomes" id="UP001165653">
    <property type="component" value="Unassembled WGS sequence"/>
</dbReference>
<comment type="cofactor">
    <cofactor evidence="1">
        <name>Zn(2+)</name>
        <dbReference type="ChEBI" id="CHEBI:29105"/>
    </cofactor>
</comment>
<feature type="domain" description="Peptidase M16 N-terminal" evidence="5">
    <location>
        <begin position="45"/>
        <end position="192"/>
    </location>
</feature>
<dbReference type="RefSeq" id="WP_264513806.1">
    <property type="nucleotide sequence ID" value="NZ_JAPDDR010000005.1"/>
</dbReference>
<dbReference type="InterPro" id="IPR050361">
    <property type="entry name" value="MPP/UQCRC_Complex"/>
</dbReference>
<accession>A0ABT3G454</accession>
<evidence type="ECO:0000313" key="8">
    <source>
        <dbReference type="Proteomes" id="UP001165653"/>
    </source>
</evidence>
<name>A0ABT3G454_9BACT</name>
<gene>
    <name evidence="7" type="ORF">OJ996_11890</name>
</gene>
<feature type="domain" description="Peptidase M16 N-terminal" evidence="5">
    <location>
        <begin position="507"/>
        <end position="621"/>
    </location>
</feature>
<dbReference type="Pfam" id="PF05193">
    <property type="entry name" value="Peptidase_M16_C"/>
    <property type="match status" value="2"/>
</dbReference>
<evidence type="ECO:0000256" key="2">
    <source>
        <dbReference type="ARBA" id="ARBA00007261"/>
    </source>
</evidence>
<dbReference type="SUPFAM" id="SSF63411">
    <property type="entry name" value="LuxS/MPP-like metallohydrolase"/>
    <property type="match status" value="4"/>
</dbReference>
<evidence type="ECO:0000313" key="7">
    <source>
        <dbReference type="EMBL" id="MCW1914281.1"/>
    </source>
</evidence>
<evidence type="ECO:0000259" key="5">
    <source>
        <dbReference type="Pfam" id="PF00675"/>
    </source>
</evidence>
<evidence type="ECO:0000256" key="1">
    <source>
        <dbReference type="ARBA" id="ARBA00001947"/>
    </source>
</evidence>
<dbReference type="PROSITE" id="PS00143">
    <property type="entry name" value="INSULINASE"/>
    <property type="match status" value="1"/>
</dbReference>
<feature type="domain" description="Peptidase M16 C-terminal" evidence="6">
    <location>
        <begin position="649"/>
        <end position="827"/>
    </location>
</feature>